<evidence type="ECO:0000313" key="4">
    <source>
        <dbReference type="Proteomes" id="UP001205890"/>
    </source>
</evidence>
<dbReference type="Gene3D" id="3.90.550.10">
    <property type="entry name" value="Spore Coat Polysaccharide Biosynthesis Protein SpsA, Chain A"/>
    <property type="match status" value="1"/>
</dbReference>
<dbReference type="InterPro" id="IPR001173">
    <property type="entry name" value="Glyco_trans_2-like"/>
</dbReference>
<keyword evidence="1" id="KW-0812">Transmembrane</keyword>
<dbReference type="Proteomes" id="UP001205890">
    <property type="component" value="Unassembled WGS sequence"/>
</dbReference>
<dbReference type="GO" id="GO:0016757">
    <property type="term" value="F:glycosyltransferase activity"/>
    <property type="evidence" value="ECO:0007669"/>
    <property type="project" value="UniProtKB-KW"/>
</dbReference>
<evidence type="ECO:0000313" key="3">
    <source>
        <dbReference type="EMBL" id="MCP8939765.1"/>
    </source>
</evidence>
<dbReference type="PANTHER" id="PTHR48090:SF7">
    <property type="entry name" value="RFBJ PROTEIN"/>
    <property type="match status" value="1"/>
</dbReference>
<reference evidence="3 4" key="1">
    <citation type="submission" date="2022-07" db="EMBL/GenBank/DDBJ databases">
        <authorList>
            <person name="Li W.-J."/>
            <person name="Deng Q.-Q."/>
        </authorList>
    </citation>
    <scope>NUCLEOTIDE SEQUENCE [LARGE SCALE GENOMIC DNA]</scope>
    <source>
        <strain evidence="3 4">SYSU M60028</strain>
    </source>
</reference>
<feature type="domain" description="Glycosyltransferase 2-like" evidence="2">
    <location>
        <begin position="51"/>
        <end position="204"/>
    </location>
</feature>
<keyword evidence="1" id="KW-0472">Membrane</keyword>
<accession>A0ABT1LE32</accession>
<dbReference type="PANTHER" id="PTHR48090">
    <property type="entry name" value="UNDECAPRENYL-PHOSPHATE 4-DEOXY-4-FORMAMIDO-L-ARABINOSE TRANSFERASE-RELATED"/>
    <property type="match status" value="1"/>
</dbReference>
<dbReference type="SUPFAM" id="SSF53448">
    <property type="entry name" value="Nucleotide-diphospho-sugar transferases"/>
    <property type="match status" value="1"/>
</dbReference>
<dbReference type="RefSeq" id="WP_254743693.1">
    <property type="nucleotide sequence ID" value="NZ_JANCLU010000014.1"/>
</dbReference>
<dbReference type="CDD" id="cd04179">
    <property type="entry name" value="DPM_DPG-synthase_like"/>
    <property type="match status" value="1"/>
</dbReference>
<keyword evidence="3" id="KW-0328">Glycosyltransferase</keyword>
<name>A0ABT1LE32_9HYPH</name>
<dbReference type="EC" id="2.4.-.-" evidence="3"/>
<keyword evidence="3" id="KW-0808">Transferase</keyword>
<keyword evidence="4" id="KW-1185">Reference proteome</keyword>
<feature type="transmembrane region" description="Helical" evidence="1">
    <location>
        <begin position="271"/>
        <end position="293"/>
    </location>
</feature>
<comment type="caution">
    <text evidence="3">The sequence shown here is derived from an EMBL/GenBank/DDBJ whole genome shotgun (WGS) entry which is preliminary data.</text>
</comment>
<dbReference type="EMBL" id="JANCLU010000014">
    <property type="protein sequence ID" value="MCP8939765.1"/>
    <property type="molecule type" value="Genomic_DNA"/>
</dbReference>
<gene>
    <name evidence="3" type="ORF">NK718_14650</name>
</gene>
<proteinExistence type="predicted"/>
<protein>
    <submittedName>
        <fullName evidence="3">Glycosyltransferase</fullName>
        <ecNumber evidence="3">2.4.-.-</ecNumber>
    </submittedName>
</protein>
<evidence type="ECO:0000259" key="2">
    <source>
        <dbReference type="Pfam" id="PF00535"/>
    </source>
</evidence>
<evidence type="ECO:0000256" key="1">
    <source>
        <dbReference type="SAM" id="Phobius"/>
    </source>
</evidence>
<dbReference type="Pfam" id="PF00535">
    <property type="entry name" value="Glycos_transf_2"/>
    <property type="match status" value="1"/>
</dbReference>
<dbReference type="InterPro" id="IPR050256">
    <property type="entry name" value="Glycosyltransferase_2"/>
</dbReference>
<sequence>MTSTAASPAFGQTPALPAEAPARAAARAASAVPAATFPSGSGLPERLSVAVVLPCFNEEKSIASVIADFRAALPHARLYVFDNGSTDGTRAVAERAGAAVFGEPRRGKGNVVRRMFADVDADVYVMADGDGTYDASAAPMLVRTLIDERVDMVVGTRSGVTDDAGRAGHAFGNRLFNVLYGGMFGFDFSDIFSGYRVMSRRFVKSFPALSAGFEIETEMSVHASQLRIPTLEVSLPYGRRLEGAPSKLKTYRDGFRILRTFLFLLKETSPVTFYGALAGLTALVAIILAAPLVQTYLATGLVPRFPTAILATGLMIIAALLATCGLILDSLAFSRREQKRILYLSMPAVGADARGPEPK</sequence>
<organism evidence="3 4">
    <name type="scientific">Alsobacter ponti</name>
    <dbReference type="NCBI Taxonomy" id="2962936"/>
    <lineage>
        <taxon>Bacteria</taxon>
        <taxon>Pseudomonadati</taxon>
        <taxon>Pseudomonadota</taxon>
        <taxon>Alphaproteobacteria</taxon>
        <taxon>Hyphomicrobiales</taxon>
        <taxon>Alsobacteraceae</taxon>
        <taxon>Alsobacter</taxon>
    </lineage>
</organism>
<dbReference type="InterPro" id="IPR029044">
    <property type="entry name" value="Nucleotide-diphossugar_trans"/>
</dbReference>
<keyword evidence="1" id="KW-1133">Transmembrane helix</keyword>
<feature type="transmembrane region" description="Helical" evidence="1">
    <location>
        <begin position="305"/>
        <end position="328"/>
    </location>
</feature>